<accession>A0AAX3MX97</accession>
<evidence type="ECO:0000256" key="1">
    <source>
        <dbReference type="ARBA" id="ARBA00022801"/>
    </source>
</evidence>
<dbReference type="InterPro" id="IPR023214">
    <property type="entry name" value="HAD_sf"/>
</dbReference>
<dbReference type="GO" id="GO:0016787">
    <property type="term" value="F:hydrolase activity"/>
    <property type="evidence" value="ECO:0007669"/>
    <property type="project" value="UniProtKB-KW"/>
</dbReference>
<reference evidence="3" key="1">
    <citation type="submission" date="2023-02" db="EMBL/GenBank/DDBJ databases">
        <title>Pathogen: clinical or host-associated sample.</title>
        <authorList>
            <person name="Hergert J."/>
            <person name="Casey R."/>
            <person name="Wagner J."/>
            <person name="Young E.L."/>
            <person name="Oakeson K.F."/>
        </authorList>
    </citation>
    <scope>NUCLEOTIDE SEQUENCE</scope>
    <source>
        <strain evidence="3">2022CK-00830</strain>
    </source>
</reference>
<name>A0AAX3MX97_9BACL</name>
<dbReference type="SUPFAM" id="SSF56784">
    <property type="entry name" value="HAD-like"/>
    <property type="match status" value="1"/>
</dbReference>
<evidence type="ECO:0000313" key="4">
    <source>
        <dbReference type="Proteomes" id="UP001220962"/>
    </source>
</evidence>
<evidence type="ECO:0000256" key="2">
    <source>
        <dbReference type="ARBA" id="ARBA00022842"/>
    </source>
</evidence>
<dbReference type="SFLD" id="SFLDG01129">
    <property type="entry name" value="C1.5:_HAD__Beta-PGM__Phosphata"/>
    <property type="match status" value="1"/>
</dbReference>
<gene>
    <name evidence="3" type="ORF">PUW23_16220</name>
</gene>
<protein>
    <submittedName>
        <fullName evidence="3">HAD family hydrolase</fullName>
    </submittedName>
</protein>
<dbReference type="Pfam" id="PF00702">
    <property type="entry name" value="Hydrolase"/>
    <property type="match status" value="1"/>
</dbReference>
<dbReference type="RefSeq" id="WP_274358818.1">
    <property type="nucleotide sequence ID" value="NZ_CP118101.1"/>
</dbReference>
<dbReference type="PANTHER" id="PTHR46470">
    <property type="entry name" value="N-ACYLNEURAMINATE-9-PHOSPHATASE"/>
    <property type="match status" value="1"/>
</dbReference>
<dbReference type="InterPro" id="IPR051400">
    <property type="entry name" value="HAD-like_hydrolase"/>
</dbReference>
<dbReference type="InterPro" id="IPR036412">
    <property type="entry name" value="HAD-like_sf"/>
</dbReference>
<sequence>MKSYVPQQIIFDLDDTLIHCNKYFNLTLGAFYELMQEWFCDYNITIDEVRSKQIEIDVSGVNIFGFASQHFPQSLIDTYVFFSKRVHRAIDQDEQAQLQTLGMSVYEQEVEAYPGMVETLELLRDQGHTLHLYTGGEHMIQQRKIDQMKLGEYFDDRIYITKHKNIEALEAIISKGNFDRSVTWMIGNSLRTDIEPAISAGIHAIYIEQDVEWQYNVIQLNKPDNYSLYTIKKLVDVPDVIQGYLSGLQN</sequence>
<dbReference type="InterPro" id="IPR023198">
    <property type="entry name" value="PGP-like_dom2"/>
</dbReference>
<organism evidence="3 4">
    <name type="scientific">Paenibacillus urinalis</name>
    <dbReference type="NCBI Taxonomy" id="521520"/>
    <lineage>
        <taxon>Bacteria</taxon>
        <taxon>Bacillati</taxon>
        <taxon>Bacillota</taxon>
        <taxon>Bacilli</taxon>
        <taxon>Bacillales</taxon>
        <taxon>Paenibacillaceae</taxon>
        <taxon>Paenibacillus</taxon>
    </lineage>
</organism>
<dbReference type="Gene3D" id="3.40.50.1000">
    <property type="entry name" value="HAD superfamily/HAD-like"/>
    <property type="match status" value="1"/>
</dbReference>
<evidence type="ECO:0000313" key="3">
    <source>
        <dbReference type="EMBL" id="WDH81075.1"/>
    </source>
</evidence>
<keyword evidence="2" id="KW-0460">Magnesium</keyword>
<keyword evidence="1 3" id="KW-0378">Hydrolase</keyword>
<dbReference type="Proteomes" id="UP001220962">
    <property type="component" value="Chromosome"/>
</dbReference>
<dbReference type="AlphaFoldDB" id="A0AAX3MX97"/>
<proteinExistence type="predicted"/>
<dbReference type="SFLD" id="SFLDS00003">
    <property type="entry name" value="Haloacid_Dehalogenase"/>
    <property type="match status" value="1"/>
</dbReference>
<dbReference type="Gene3D" id="1.10.150.240">
    <property type="entry name" value="Putative phosphatase, domain 2"/>
    <property type="match status" value="1"/>
</dbReference>
<dbReference type="EMBL" id="CP118101">
    <property type="protein sequence ID" value="WDH81075.1"/>
    <property type="molecule type" value="Genomic_DNA"/>
</dbReference>